<comment type="caution">
    <text evidence="3">The sequence shown here is derived from an EMBL/GenBank/DDBJ whole genome shotgun (WGS) entry which is preliminary data.</text>
</comment>
<gene>
    <name evidence="3" type="ORF">V5O48_008215</name>
</gene>
<keyword evidence="2" id="KW-1133">Transmembrane helix</keyword>
<feature type="transmembrane region" description="Helical" evidence="2">
    <location>
        <begin position="116"/>
        <end position="138"/>
    </location>
</feature>
<reference evidence="3 4" key="1">
    <citation type="submission" date="2024-02" db="EMBL/GenBank/DDBJ databases">
        <title>A draft genome for the cacao thread blight pathogen Marasmius crinis-equi.</title>
        <authorList>
            <person name="Cohen S.P."/>
            <person name="Baruah I.K."/>
            <person name="Amoako-Attah I."/>
            <person name="Bukari Y."/>
            <person name="Meinhardt L.W."/>
            <person name="Bailey B.A."/>
        </authorList>
    </citation>
    <scope>NUCLEOTIDE SEQUENCE [LARGE SCALE GENOMIC DNA]</scope>
    <source>
        <strain evidence="3 4">GH-76</strain>
    </source>
</reference>
<feature type="region of interest" description="Disordered" evidence="1">
    <location>
        <begin position="310"/>
        <end position="329"/>
    </location>
</feature>
<keyword evidence="4" id="KW-1185">Reference proteome</keyword>
<keyword evidence="2" id="KW-0812">Transmembrane</keyword>
<evidence type="ECO:0000256" key="1">
    <source>
        <dbReference type="SAM" id="MobiDB-lite"/>
    </source>
</evidence>
<dbReference type="EMBL" id="JBAHYK010000470">
    <property type="protein sequence ID" value="KAL0573739.1"/>
    <property type="molecule type" value="Genomic_DNA"/>
</dbReference>
<feature type="transmembrane region" description="Helical" evidence="2">
    <location>
        <begin position="23"/>
        <end position="51"/>
    </location>
</feature>
<feature type="transmembrane region" description="Helical" evidence="2">
    <location>
        <begin position="190"/>
        <end position="211"/>
    </location>
</feature>
<accession>A0ABR3FEK0</accession>
<evidence type="ECO:0000256" key="2">
    <source>
        <dbReference type="SAM" id="Phobius"/>
    </source>
</evidence>
<evidence type="ECO:0000313" key="4">
    <source>
        <dbReference type="Proteomes" id="UP001465976"/>
    </source>
</evidence>
<keyword evidence="2" id="KW-0472">Membrane</keyword>
<evidence type="ECO:0000313" key="3">
    <source>
        <dbReference type="EMBL" id="KAL0573739.1"/>
    </source>
</evidence>
<feature type="transmembrane region" description="Helical" evidence="2">
    <location>
        <begin position="232"/>
        <end position="251"/>
    </location>
</feature>
<dbReference type="Proteomes" id="UP001465976">
    <property type="component" value="Unassembled WGS sequence"/>
</dbReference>
<proteinExistence type="predicted"/>
<feature type="transmembrane region" description="Helical" evidence="2">
    <location>
        <begin position="63"/>
        <end position="96"/>
    </location>
</feature>
<name>A0ABR3FEK0_9AGAR</name>
<sequence length="329" mass="35874">MDSRTAADLYKDLASFSLYGKSIVLSTAGLVTTAALYGIYLVVFFGAIRILSRRWDGLISTRTALFSTLVVLFIISTSYLCCSVSYFVLGAQALLINDVGAPVLKKNEVFVAENHVLAVIGQVMFPIAVVLGDSIVIWRAWSLSGRVRKIMVLPVLLQLALTATAFSWIGCFVDEGMPGQIPARCRPMNTATYVLSMVTNVIGTAVIGYRARTHRKELEASLAPTPQSERAGKLLIAIFESGVVYATLWIIELAVLVAPTKPSFVYQAFRQVFSAAAAQLVGIYPTAMVVLIYSKRSLWDQTGKSTIMTEEHDVRRDSSDGLSEADVKV</sequence>
<feature type="transmembrane region" description="Helical" evidence="2">
    <location>
        <begin position="150"/>
        <end position="170"/>
    </location>
</feature>
<organism evidence="3 4">
    <name type="scientific">Marasmius crinis-equi</name>
    <dbReference type="NCBI Taxonomy" id="585013"/>
    <lineage>
        <taxon>Eukaryota</taxon>
        <taxon>Fungi</taxon>
        <taxon>Dikarya</taxon>
        <taxon>Basidiomycota</taxon>
        <taxon>Agaricomycotina</taxon>
        <taxon>Agaricomycetes</taxon>
        <taxon>Agaricomycetidae</taxon>
        <taxon>Agaricales</taxon>
        <taxon>Marasmiineae</taxon>
        <taxon>Marasmiaceae</taxon>
        <taxon>Marasmius</taxon>
    </lineage>
</organism>
<feature type="transmembrane region" description="Helical" evidence="2">
    <location>
        <begin position="271"/>
        <end position="294"/>
    </location>
</feature>
<protein>
    <submittedName>
        <fullName evidence="3">Uncharacterized protein</fullName>
    </submittedName>
</protein>